<name>A0A9X1N9C2_9ACTN</name>
<accession>A0A9X1N9C2</accession>
<organism evidence="1 2">
    <name type="scientific">Kineosporia babensis</name>
    <dbReference type="NCBI Taxonomy" id="499548"/>
    <lineage>
        <taxon>Bacteria</taxon>
        <taxon>Bacillati</taxon>
        <taxon>Actinomycetota</taxon>
        <taxon>Actinomycetes</taxon>
        <taxon>Kineosporiales</taxon>
        <taxon>Kineosporiaceae</taxon>
        <taxon>Kineosporia</taxon>
    </lineage>
</organism>
<protein>
    <recommendedName>
        <fullName evidence="3">RecT family protein</fullName>
    </recommendedName>
</protein>
<dbReference type="EMBL" id="JAJOMB010000003">
    <property type="protein sequence ID" value="MCD5310937.1"/>
    <property type="molecule type" value="Genomic_DNA"/>
</dbReference>
<reference evidence="1" key="1">
    <citation type="submission" date="2021-11" db="EMBL/GenBank/DDBJ databases">
        <title>Streptomyces corallinus and Kineosporia corallina sp. nov., two new coral-derived marine actinobacteria.</title>
        <authorList>
            <person name="Buangrab K."/>
            <person name="Sutthacheep M."/>
            <person name="Yeemin T."/>
            <person name="Harunari E."/>
            <person name="Igarashi Y."/>
            <person name="Sripreechasak P."/>
            <person name="Kanchanasin P."/>
            <person name="Tanasupawat S."/>
            <person name="Phongsopitanun W."/>
        </authorList>
    </citation>
    <scope>NUCLEOTIDE SEQUENCE</scope>
    <source>
        <strain evidence="1">JCM 31032</strain>
    </source>
</reference>
<evidence type="ECO:0008006" key="3">
    <source>
        <dbReference type="Google" id="ProtNLM"/>
    </source>
</evidence>
<proteinExistence type="predicted"/>
<dbReference type="AlphaFoldDB" id="A0A9X1N9C2"/>
<evidence type="ECO:0000313" key="1">
    <source>
        <dbReference type="EMBL" id="MCD5310937.1"/>
    </source>
</evidence>
<dbReference type="Proteomes" id="UP001138997">
    <property type="component" value="Unassembled WGS sequence"/>
</dbReference>
<sequence>MTVETMQQMPDVPERYGNLDALVQWTQAAEAVYKIADQICRTSFCPKPYQQKPFEATAAILAGSEVGLSPMAALKAFDVIQGQAAPRAITLRAIVQSRGHQIEVVEQSGVRAVVRGRRQGETDWQTSTWDLDRARGLDLLGKDNWRKQPGAMLVARATSECARLVAADAILGIPYCAEELEDGVFEVTHVRSGRARVADRQEAVALPDAGQSGAPAIEASAAADIPVDVSGSPEMIDQEQVAALGDIWKALKVTARDQKSRATAAVIGREVASSTDMTHAEADMLLVELARIAQAEDPAAELDQLLNAGALSGAAQ</sequence>
<gene>
    <name evidence="1" type="ORF">LR394_08520</name>
</gene>
<evidence type="ECO:0000313" key="2">
    <source>
        <dbReference type="Proteomes" id="UP001138997"/>
    </source>
</evidence>
<keyword evidence="2" id="KW-1185">Reference proteome</keyword>
<comment type="caution">
    <text evidence="1">The sequence shown here is derived from an EMBL/GenBank/DDBJ whole genome shotgun (WGS) entry which is preliminary data.</text>
</comment>
<dbReference type="RefSeq" id="WP_231440113.1">
    <property type="nucleotide sequence ID" value="NZ_JAJOMB010000003.1"/>
</dbReference>